<gene>
    <name evidence="4" type="ORF">Pla52n_34890</name>
</gene>
<evidence type="ECO:0000256" key="1">
    <source>
        <dbReference type="SAM" id="Coils"/>
    </source>
</evidence>
<dbReference type="EMBL" id="SJPN01000004">
    <property type="protein sequence ID" value="TWU02439.1"/>
    <property type="molecule type" value="Genomic_DNA"/>
</dbReference>
<dbReference type="Proteomes" id="UP000320176">
    <property type="component" value="Unassembled WGS sequence"/>
</dbReference>
<evidence type="ECO:0000256" key="2">
    <source>
        <dbReference type="SAM" id="MobiDB-lite"/>
    </source>
</evidence>
<feature type="region of interest" description="Disordered" evidence="2">
    <location>
        <begin position="581"/>
        <end position="645"/>
    </location>
</feature>
<keyword evidence="1" id="KW-0175">Coiled coil</keyword>
<keyword evidence="5" id="KW-1185">Reference proteome</keyword>
<feature type="signal peptide" evidence="3">
    <location>
        <begin position="1"/>
        <end position="26"/>
    </location>
</feature>
<comment type="caution">
    <text evidence="4">The sequence shown here is derived from an EMBL/GenBank/DDBJ whole genome shotgun (WGS) entry which is preliminary data.</text>
</comment>
<sequence length="645" mass="69647" precursor="true">MKTMISKLAAFSVCAGLVAFSLSVSALTASAQKTLPPPVALKSPSIFPDGRVPDVSAKIDVAKPTPIQTATQNHTPSWVWGDATEEHLWIRQRFAVPGHVQDAKLEIAADDDFNVFINGQAMGSGHGWKPITVYPSQVATLLFSDRPNEILIQAINRGGPAGIIANLVMVIDGRVYGTGTNAESQVSSDEKMWSGATVVGEAFGEPWNITEPTVSQKTLLIHSIVSGLEKDLYSDDFNSANSAMTKLSLLSLENPGAETLSSGFRLDRASALAPLIQKTEKILLASALTSSKRVTAIQEIERHLEKSSDIDLLLDSLTTTLRHPSTSDDLLQLVVLSSIQKMVEKLESNAESLDGKLKAAKDELKAAKGVIKDLNESKEAATRQRDELQAMLTIFVGTEKRLDININEQVDKIKALEMVKPQTPVIEKQLADEYAILLQLKAQRKKVKSDQNEATAKIILLSDQLTATVLQIAQLESQLPKLEKNVTKATEKLSEESGARVDRLTRLAKFLVETRDVYHTTASRAVANQIASSIRSIEIANSGIKSLAAADTLLSSESAPIFETEEIGARVSASRISTAMDARNAADRPGVTKVAPYDPVVSPRDVQHYPLGDDRGKRVLRGVGQSESDVERAPGAEGAKSALAE</sequence>
<dbReference type="RefSeq" id="WP_146520770.1">
    <property type="nucleotide sequence ID" value="NZ_CP151726.1"/>
</dbReference>
<evidence type="ECO:0008006" key="6">
    <source>
        <dbReference type="Google" id="ProtNLM"/>
    </source>
</evidence>
<evidence type="ECO:0000313" key="4">
    <source>
        <dbReference type="EMBL" id="TWU02439.1"/>
    </source>
</evidence>
<accession>A0A5C6AT25</accession>
<feature type="compositionally biased region" description="Basic and acidic residues" evidence="2">
    <location>
        <begin position="605"/>
        <end position="617"/>
    </location>
</feature>
<proteinExistence type="predicted"/>
<protein>
    <recommendedName>
        <fullName evidence="6">Chromosome partition protein Smc</fullName>
    </recommendedName>
</protein>
<organism evidence="4 5">
    <name type="scientific">Stieleria varia</name>
    <dbReference type="NCBI Taxonomy" id="2528005"/>
    <lineage>
        <taxon>Bacteria</taxon>
        <taxon>Pseudomonadati</taxon>
        <taxon>Planctomycetota</taxon>
        <taxon>Planctomycetia</taxon>
        <taxon>Pirellulales</taxon>
        <taxon>Pirellulaceae</taxon>
        <taxon>Stieleria</taxon>
    </lineage>
</organism>
<dbReference type="Gene3D" id="2.60.120.260">
    <property type="entry name" value="Galactose-binding domain-like"/>
    <property type="match status" value="1"/>
</dbReference>
<dbReference type="AlphaFoldDB" id="A0A5C6AT25"/>
<feature type="chain" id="PRO_5022864243" description="Chromosome partition protein Smc" evidence="3">
    <location>
        <begin position="27"/>
        <end position="645"/>
    </location>
</feature>
<name>A0A5C6AT25_9BACT</name>
<dbReference type="OrthoDB" id="9761045at2"/>
<evidence type="ECO:0000256" key="3">
    <source>
        <dbReference type="SAM" id="SignalP"/>
    </source>
</evidence>
<evidence type="ECO:0000313" key="5">
    <source>
        <dbReference type="Proteomes" id="UP000320176"/>
    </source>
</evidence>
<feature type="coiled-coil region" evidence="1">
    <location>
        <begin position="437"/>
        <end position="492"/>
    </location>
</feature>
<keyword evidence="3" id="KW-0732">Signal</keyword>
<reference evidence="4 5" key="1">
    <citation type="submission" date="2019-02" db="EMBL/GenBank/DDBJ databases">
        <title>Deep-cultivation of Planctomycetes and their phenomic and genomic characterization uncovers novel biology.</title>
        <authorList>
            <person name="Wiegand S."/>
            <person name="Jogler M."/>
            <person name="Boedeker C."/>
            <person name="Pinto D."/>
            <person name="Vollmers J."/>
            <person name="Rivas-Marin E."/>
            <person name="Kohn T."/>
            <person name="Peeters S.H."/>
            <person name="Heuer A."/>
            <person name="Rast P."/>
            <person name="Oberbeckmann S."/>
            <person name="Bunk B."/>
            <person name="Jeske O."/>
            <person name="Meyerdierks A."/>
            <person name="Storesund J.E."/>
            <person name="Kallscheuer N."/>
            <person name="Luecker S."/>
            <person name="Lage O.M."/>
            <person name="Pohl T."/>
            <person name="Merkel B.J."/>
            <person name="Hornburger P."/>
            <person name="Mueller R.-W."/>
            <person name="Bruemmer F."/>
            <person name="Labrenz M."/>
            <person name="Spormann A.M."/>
            <person name="Op Den Camp H."/>
            <person name="Overmann J."/>
            <person name="Amann R."/>
            <person name="Jetten M.S.M."/>
            <person name="Mascher T."/>
            <person name="Medema M.H."/>
            <person name="Devos D.P."/>
            <person name="Kaster A.-K."/>
            <person name="Ovreas L."/>
            <person name="Rohde M."/>
            <person name="Galperin M.Y."/>
            <person name="Jogler C."/>
        </authorList>
    </citation>
    <scope>NUCLEOTIDE SEQUENCE [LARGE SCALE GENOMIC DNA]</scope>
    <source>
        <strain evidence="4 5">Pla52n</strain>
    </source>
</reference>
<feature type="coiled-coil region" evidence="1">
    <location>
        <begin position="336"/>
        <end position="391"/>
    </location>
</feature>